<keyword evidence="2" id="KW-1133">Transmembrane helix</keyword>
<name>A0A6A6FER8_9PEZI</name>
<dbReference type="EMBL" id="ML992674">
    <property type="protein sequence ID" value="KAF2211871.1"/>
    <property type="molecule type" value="Genomic_DNA"/>
</dbReference>
<protein>
    <submittedName>
        <fullName evidence="3">Uncharacterized protein</fullName>
    </submittedName>
</protein>
<proteinExistence type="predicted"/>
<evidence type="ECO:0000313" key="3">
    <source>
        <dbReference type="EMBL" id="KAF2211871.1"/>
    </source>
</evidence>
<evidence type="ECO:0000313" key="4">
    <source>
        <dbReference type="Proteomes" id="UP000799539"/>
    </source>
</evidence>
<keyword evidence="2" id="KW-0812">Transmembrane</keyword>
<feature type="transmembrane region" description="Helical" evidence="2">
    <location>
        <begin position="167"/>
        <end position="186"/>
    </location>
</feature>
<organism evidence="3 4">
    <name type="scientific">Cercospora zeae-maydis SCOH1-5</name>
    <dbReference type="NCBI Taxonomy" id="717836"/>
    <lineage>
        <taxon>Eukaryota</taxon>
        <taxon>Fungi</taxon>
        <taxon>Dikarya</taxon>
        <taxon>Ascomycota</taxon>
        <taxon>Pezizomycotina</taxon>
        <taxon>Dothideomycetes</taxon>
        <taxon>Dothideomycetidae</taxon>
        <taxon>Mycosphaerellales</taxon>
        <taxon>Mycosphaerellaceae</taxon>
        <taxon>Cercospora</taxon>
    </lineage>
</organism>
<accession>A0A6A6FER8</accession>
<gene>
    <name evidence="3" type="ORF">CERZMDRAFT_97796</name>
</gene>
<dbReference type="Proteomes" id="UP000799539">
    <property type="component" value="Unassembled WGS sequence"/>
</dbReference>
<dbReference type="AlphaFoldDB" id="A0A6A6FER8"/>
<keyword evidence="2" id="KW-0472">Membrane</keyword>
<feature type="compositionally biased region" description="Basic and acidic residues" evidence="1">
    <location>
        <begin position="209"/>
        <end position="222"/>
    </location>
</feature>
<sequence>MACTKRQATRKASPQNAIRPREINSSPTFLLTAQEFSVITNKMLAAIQLFVVVASAQHLSTPSAIDSFTSPLAHFILGITLSALITQATLILSYKLLPPDHEYLPKWGASKEAAYHLKVHIAMANACVYWVYSISAIGQCLAGFWLLGESSGVAAWRVAVWGNAASFVDYCFAILAPAALWWACAVRPVGAGEGVREGESDEETQDYELVGREEKSADDSGVRRRIVPQTQEVGSEDVEEWEMVTGFFQ</sequence>
<keyword evidence="4" id="KW-1185">Reference proteome</keyword>
<feature type="region of interest" description="Disordered" evidence="1">
    <location>
        <begin position="193"/>
        <end position="223"/>
    </location>
</feature>
<feature type="transmembrane region" description="Helical" evidence="2">
    <location>
        <begin position="127"/>
        <end position="147"/>
    </location>
</feature>
<evidence type="ECO:0000256" key="1">
    <source>
        <dbReference type="SAM" id="MobiDB-lite"/>
    </source>
</evidence>
<feature type="transmembrane region" description="Helical" evidence="2">
    <location>
        <begin position="72"/>
        <end position="97"/>
    </location>
</feature>
<reference evidence="3" key="1">
    <citation type="journal article" date="2020" name="Stud. Mycol.">
        <title>101 Dothideomycetes genomes: a test case for predicting lifestyles and emergence of pathogens.</title>
        <authorList>
            <person name="Haridas S."/>
            <person name="Albert R."/>
            <person name="Binder M."/>
            <person name="Bloem J."/>
            <person name="Labutti K."/>
            <person name="Salamov A."/>
            <person name="Andreopoulos B."/>
            <person name="Baker S."/>
            <person name="Barry K."/>
            <person name="Bills G."/>
            <person name="Bluhm B."/>
            <person name="Cannon C."/>
            <person name="Castanera R."/>
            <person name="Culley D."/>
            <person name="Daum C."/>
            <person name="Ezra D."/>
            <person name="Gonzalez J."/>
            <person name="Henrissat B."/>
            <person name="Kuo A."/>
            <person name="Liang C."/>
            <person name="Lipzen A."/>
            <person name="Lutzoni F."/>
            <person name="Magnuson J."/>
            <person name="Mondo S."/>
            <person name="Nolan M."/>
            <person name="Ohm R."/>
            <person name="Pangilinan J."/>
            <person name="Park H.-J."/>
            <person name="Ramirez L."/>
            <person name="Alfaro M."/>
            <person name="Sun H."/>
            <person name="Tritt A."/>
            <person name="Yoshinaga Y."/>
            <person name="Zwiers L.-H."/>
            <person name="Turgeon B."/>
            <person name="Goodwin S."/>
            <person name="Spatafora J."/>
            <person name="Crous P."/>
            <person name="Grigoriev I."/>
        </authorList>
    </citation>
    <scope>NUCLEOTIDE SEQUENCE</scope>
    <source>
        <strain evidence="3">SCOH1-5</strain>
    </source>
</reference>
<evidence type="ECO:0000256" key="2">
    <source>
        <dbReference type="SAM" id="Phobius"/>
    </source>
</evidence>